<feature type="domain" description="Ricin B lectin" evidence="2">
    <location>
        <begin position="329"/>
        <end position="469"/>
    </location>
</feature>
<dbReference type="InterPro" id="IPR035992">
    <property type="entry name" value="Ricin_B-like_lectins"/>
</dbReference>
<feature type="chain" id="PRO_5020813865" evidence="1">
    <location>
        <begin position="22"/>
        <end position="471"/>
    </location>
</feature>
<evidence type="ECO:0000259" key="2">
    <source>
        <dbReference type="SMART" id="SM00458"/>
    </source>
</evidence>
<evidence type="ECO:0000313" key="3">
    <source>
        <dbReference type="EMBL" id="TDW95865.1"/>
    </source>
</evidence>
<keyword evidence="3" id="KW-0430">Lectin</keyword>
<evidence type="ECO:0000313" key="4">
    <source>
        <dbReference type="Proteomes" id="UP000294498"/>
    </source>
</evidence>
<dbReference type="Gene3D" id="2.80.10.50">
    <property type="match status" value="1"/>
</dbReference>
<protein>
    <submittedName>
        <fullName evidence="3">Ricin-type beta-trefoil lectin protein</fullName>
    </submittedName>
</protein>
<dbReference type="Pfam" id="PF14200">
    <property type="entry name" value="RicinB_lectin_2"/>
    <property type="match status" value="1"/>
</dbReference>
<dbReference type="EMBL" id="SODV01000002">
    <property type="protein sequence ID" value="TDW95865.1"/>
    <property type="molecule type" value="Genomic_DNA"/>
</dbReference>
<dbReference type="Proteomes" id="UP000294498">
    <property type="component" value="Unassembled WGS sequence"/>
</dbReference>
<dbReference type="SMART" id="SM00458">
    <property type="entry name" value="RICIN"/>
    <property type="match status" value="1"/>
</dbReference>
<dbReference type="InterPro" id="IPR000772">
    <property type="entry name" value="Ricin_B_lectin"/>
</dbReference>
<accession>A0A4R8DEK5</accession>
<organism evidence="3 4">
    <name type="scientific">Dinghuibacter silviterrae</name>
    <dbReference type="NCBI Taxonomy" id="1539049"/>
    <lineage>
        <taxon>Bacteria</taxon>
        <taxon>Pseudomonadati</taxon>
        <taxon>Bacteroidota</taxon>
        <taxon>Chitinophagia</taxon>
        <taxon>Chitinophagales</taxon>
        <taxon>Chitinophagaceae</taxon>
        <taxon>Dinghuibacter</taxon>
    </lineage>
</organism>
<keyword evidence="1" id="KW-0732">Signal</keyword>
<sequence length="471" mass="50707">MKSTIVAGIALLFLASCTKHAQTPLTSSEGMVQTPYGLVPASRVHQVDNHTVAKLMGGRLRLIDINNGQELGDLGVPTAVDRAATDPYAFAQALRGEVTVPLVTTFGTNPAFGTPGPTGRNEQADYTQASLSGIQSLSTNWLVPNYPMDTVNNGTLFWWNALSGGALQPVLQYNEGLGNVYSLANWYFTYGHYFHGPFIRVAPGVQLTGVVTFISNPDDTTWNYKESFTGFPAGDVYITRTSEAVDPAICFESYTKIMSQWPNQPYIQFTNIRVTMRQGPAPDSLHFTGGGDQTVTPSLLNAVIVNSSATNGEVDMYFGDGTGITPDSSFYIVTGLNGTSLLDLYYGWTFPGNKVTLFSPDSPLASNQLWRAVALSGGYYAFLSGSDNTMALTDTASAPGYGAQIVIEPYTGAPTQAWKVKPVGGGYNTLSPAAAPNTVMDVFNSQTNNGNAIQLWWRNGGTNQQFKFVME</sequence>
<dbReference type="PROSITE" id="PS51257">
    <property type="entry name" value="PROKAR_LIPOPROTEIN"/>
    <property type="match status" value="1"/>
</dbReference>
<feature type="signal peptide" evidence="1">
    <location>
        <begin position="1"/>
        <end position="21"/>
    </location>
</feature>
<reference evidence="3 4" key="1">
    <citation type="submission" date="2019-03" db="EMBL/GenBank/DDBJ databases">
        <title>Genomic Encyclopedia of Type Strains, Phase IV (KMG-IV): sequencing the most valuable type-strain genomes for metagenomic binning, comparative biology and taxonomic classification.</title>
        <authorList>
            <person name="Goeker M."/>
        </authorList>
    </citation>
    <scope>NUCLEOTIDE SEQUENCE [LARGE SCALE GENOMIC DNA]</scope>
    <source>
        <strain evidence="3 4">DSM 100059</strain>
    </source>
</reference>
<dbReference type="GO" id="GO:0030246">
    <property type="term" value="F:carbohydrate binding"/>
    <property type="evidence" value="ECO:0007669"/>
    <property type="project" value="UniProtKB-KW"/>
</dbReference>
<dbReference type="AlphaFoldDB" id="A0A4R8DEK5"/>
<evidence type="ECO:0000256" key="1">
    <source>
        <dbReference type="SAM" id="SignalP"/>
    </source>
</evidence>
<gene>
    <name evidence="3" type="ORF">EDB95_3685</name>
</gene>
<dbReference type="PROSITE" id="PS50231">
    <property type="entry name" value="RICIN_B_LECTIN"/>
    <property type="match status" value="1"/>
</dbReference>
<proteinExistence type="predicted"/>
<comment type="caution">
    <text evidence="3">The sequence shown here is derived from an EMBL/GenBank/DDBJ whole genome shotgun (WGS) entry which is preliminary data.</text>
</comment>
<dbReference type="RefSeq" id="WP_162852670.1">
    <property type="nucleotide sequence ID" value="NZ_SODV01000002.1"/>
</dbReference>
<dbReference type="CDD" id="cd00161">
    <property type="entry name" value="beta-trefoil_Ricin-like"/>
    <property type="match status" value="1"/>
</dbReference>
<name>A0A4R8DEK5_9BACT</name>
<dbReference type="SUPFAM" id="SSF50370">
    <property type="entry name" value="Ricin B-like lectins"/>
    <property type="match status" value="1"/>
</dbReference>
<keyword evidence="4" id="KW-1185">Reference proteome</keyword>